<gene>
    <name evidence="9" type="primary">ccmA</name>
    <name evidence="9" type="ORF">RY831_31450</name>
</gene>
<dbReference type="PANTHER" id="PTHR43499:SF1">
    <property type="entry name" value="ABC TRANSPORTER I FAMILY MEMBER 1"/>
    <property type="match status" value="1"/>
</dbReference>
<keyword evidence="10" id="KW-1185">Reference proteome</keyword>
<keyword evidence="1" id="KW-0813">Transport</keyword>
<dbReference type="Gene3D" id="3.40.50.300">
    <property type="entry name" value="P-loop containing nucleotide triphosphate hydrolases"/>
    <property type="match status" value="1"/>
</dbReference>
<organism evidence="9 10">
    <name type="scientific">Noviherbaspirillum album</name>
    <dbReference type="NCBI Taxonomy" id="3080276"/>
    <lineage>
        <taxon>Bacteria</taxon>
        <taxon>Pseudomonadati</taxon>
        <taxon>Pseudomonadota</taxon>
        <taxon>Betaproteobacteria</taxon>
        <taxon>Burkholderiales</taxon>
        <taxon>Oxalobacteraceae</taxon>
        <taxon>Noviherbaspirillum</taxon>
    </lineage>
</organism>
<dbReference type="SUPFAM" id="SSF52540">
    <property type="entry name" value="P-loop containing nucleoside triphosphate hydrolases"/>
    <property type="match status" value="1"/>
</dbReference>
<dbReference type="InterPro" id="IPR005895">
    <property type="entry name" value="ABC_transptr_haem_export_CcmA"/>
</dbReference>
<dbReference type="SMART" id="SM00382">
    <property type="entry name" value="AAA"/>
    <property type="match status" value="1"/>
</dbReference>
<keyword evidence="7" id="KW-0472">Membrane</keyword>
<protein>
    <submittedName>
        <fullName evidence="9">Cytochrome c biogenesis heme-transporting ATPase CcmA</fullName>
    </submittedName>
</protein>
<keyword evidence="5" id="KW-0067">ATP-binding</keyword>
<dbReference type="InterPro" id="IPR003439">
    <property type="entry name" value="ABC_transporter-like_ATP-bd"/>
</dbReference>
<dbReference type="NCBIfam" id="TIGR01189">
    <property type="entry name" value="ccmA"/>
    <property type="match status" value="1"/>
</dbReference>
<evidence type="ECO:0000256" key="4">
    <source>
        <dbReference type="ARBA" id="ARBA00022748"/>
    </source>
</evidence>
<dbReference type="Proteomes" id="UP001352263">
    <property type="component" value="Unassembled WGS sequence"/>
</dbReference>
<dbReference type="NCBIfam" id="NF010061">
    <property type="entry name" value="PRK13538.1"/>
    <property type="match status" value="1"/>
</dbReference>
<evidence type="ECO:0000259" key="8">
    <source>
        <dbReference type="PROSITE" id="PS50893"/>
    </source>
</evidence>
<evidence type="ECO:0000256" key="6">
    <source>
        <dbReference type="ARBA" id="ARBA00022967"/>
    </source>
</evidence>
<evidence type="ECO:0000256" key="1">
    <source>
        <dbReference type="ARBA" id="ARBA00022448"/>
    </source>
</evidence>
<comment type="caution">
    <text evidence="9">The sequence shown here is derived from an EMBL/GenBank/DDBJ whole genome shotgun (WGS) entry which is preliminary data.</text>
</comment>
<name>A0ABU6JJE5_9BURK</name>
<evidence type="ECO:0000313" key="9">
    <source>
        <dbReference type="EMBL" id="MEC4723643.1"/>
    </source>
</evidence>
<sequence>MRIVLEAIRLACTRGDSALFTSLSFRVEQGSILRIAGPNGSGKTSLLRLLCGLRQPDDGDIRWRGASIYSSRENYHSEVTYIGHANALKDELLVEENLRFALRLNGGSPTDDTIHQALESAGLAHLAGMRVRALSVGQRRRVALTRLALSRAPLWILDEPFVALDQSAVAALAKYLEDHVDGGGSIVYTSHEDVPLRVSRAAEVHLGYVG</sequence>
<dbReference type="InterPro" id="IPR027417">
    <property type="entry name" value="P-loop_NTPase"/>
</dbReference>
<proteinExistence type="predicted"/>
<keyword evidence="2" id="KW-1003">Cell membrane</keyword>
<evidence type="ECO:0000313" key="10">
    <source>
        <dbReference type="Proteomes" id="UP001352263"/>
    </source>
</evidence>
<evidence type="ECO:0000256" key="3">
    <source>
        <dbReference type="ARBA" id="ARBA00022741"/>
    </source>
</evidence>
<accession>A0ABU6JJE5</accession>
<dbReference type="Pfam" id="PF00005">
    <property type="entry name" value="ABC_tran"/>
    <property type="match status" value="1"/>
</dbReference>
<feature type="domain" description="ABC transporter" evidence="8">
    <location>
        <begin position="3"/>
        <end position="206"/>
    </location>
</feature>
<keyword evidence="4" id="KW-0201">Cytochrome c-type biogenesis</keyword>
<reference evidence="9 10" key="1">
    <citation type="submission" date="2023-10" db="EMBL/GenBank/DDBJ databases">
        <title>Noviherbaspirillum sp. CPCC 100848 genome assembly.</title>
        <authorList>
            <person name="Li X.Y."/>
            <person name="Fang X.M."/>
        </authorList>
    </citation>
    <scope>NUCLEOTIDE SEQUENCE [LARGE SCALE GENOMIC DNA]</scope>
    <source>
        <strain evidence="9 10">CPCC 100848</strain>
    </source>
</reference>
<dbReference type="EMBL" id="JAWIIV010000065">
    <property type="protein sequence ID" value="MEC4723643.1"/>
    <property type="molecule type" value="Genomic_DNA"/>
</dbReference>
<evidence type="ECO:0000256" key="2">
    <source>
        <dbReference type="ARBA" id="ARBA00022475"/>
    </source>
</evidence>
<evidence type="ECO:0000256" key="7">
    <source>
        <dbReference type="ARBA" id="ARBA00023136"/>
    </source>
</evidence>
<keyword evidence="6" id="KW-1278">Translocase</keyword>
<dbReference type="InterPro" id="IPR003593">
    <property type="entry name" value="AAA+_ATPase"/>
</dbReference>
<dbReference type="PANTHER" id="PTHR43499">
    <property type="entry name" value="ABC TRANSPORTER I FAMILY MEMBER 1"/>
    <property type="match status" value="1"/>
</dbReference>
<evidence type="ECO:0000256" key="5">
    <source>
        <dbReference type="ARBA" id="ARBA00022840"/>
    </source>
</evidence>
<keyword evidence="3" id="KW-0547">Nucleotide-binding</keyword>
<dbReference type="PROSITE" id="PS50893">
    <property type="entry name" value="ABC_TRANSPORTER_2"/>
    <property type="match status" value="1"/>
</dbReference>